<dbReference type="Pfam" id="PF08530">
    <property type="entry name" value="PepX_C"/>
    <property type="match status" value="1"/>
</dbReference>
<dbReference type="Proteomes" id="UP000268844">
    <property type="component" value="Unassembled WGS sequence"/>
</dbReference>
<dbReference type="SUPFAM" id="SSF49785">
    <property type="entry name" value="Galactose-binding domain-like"/>
    <property type="match status" value="1"/>
</dbReference>
<evidence type="ECO:0000313" key="4">
    <source>
        <dbReference type="Proteomes" id="UP000268844"/>
    </source>
</evidence>
<feature type="domain" description="Xaa-Pro dipeptidyl-peptidase C-terminal" evidence="2">
    <location>
        <begin position="304"/>
        <end position="528"/>
    </location>
</feature>
<dbReference type="GO" id="GO:0008239">
    <property type="term" value="F:dipeptidyl-peptidase activity"/>
    <property type="evidence" value="ECO:0007669"/>
    <property type="project" value="InterPro"/>
</dbReference>
<dbReference type="Gene3D" id="3.40.50.1820">
    <property type="entry name" value="alpha/beta hydrolase"/>
    <property type="match status" value="1"/>
</dbReference>
<dbReference type="InterPro" id="IPR005674">
    <property type="entry name" value="CocE/Ser_esterase"/>
</dbReference>
<name>A0A3S4GLC9_9HYPH</name>
<sequence length="542" mass="59649">MSLPSLYLAWVEDLPPRLNAVRKTRGIALSMPDGVVLKTDHYAPRAEGPHPTILMRLPYGRRGFGPIAEAYAERGFHVVVQACRGTEKSGGSFDPFANERADGLATLDWIKAQPWFDGRIGLTGPSYLGYAQWAISDALPPTAALATKVTTADFRPVVFPSGAFHLNLWLSWVQVIEGLRNNPLATAARMFSGDIERRTERAALTLPLIEADKLAVGHKIGFWRHWFEHAVGNDQFWTELDHRHRLTKDTPPVHFISGWYDFMVDPLLADYQRLVELGHRPYLTIGTWFHIAEELQRDNLSETLIWMRAKLLGDTSGLRRNPVRIHISGRDEWHEFDRYPPGPVVPRTQFIAPSGRLENSPAAPGSHDGYRYDPAEPTPNLGGAIFAFAGAGAVDNAPLENRPDVLTYTGPALLAPLTFIGQCQVRLHARAALPNVDFFVRLCDVGPDGVSRNIADGLAHVTPDTPTEADGSWQLSIPLHAMAHSFGAGHRLRLLIASGAHPRYARNPGTGEAIATATTMVANDVEIVHAGTSITLPTYALD</sequence>
<dbReference type="RefSeq" id="WP_126151164.1">
    <property type="nucleotide sequence ID" value="NZ_JBHTMH010000005.1"/>
</dbReference>
<dbReference type="Gene3D" id="2.60.120.260">
    <property type="entry name" value="Galactose-binding domain-like"/>
    <property type="match status" value="1"/>
</dbReference>
<dbReference type="InterPro" id="IPR008979">
    <property type="entry name" value="Galactose-bd-like_sf"/>
</dbReference>
<dbReference type="NCBIfam" id="TIGR00976">
    <property type="entry name" value="CocE_NonD"/>
    <property type="match status" value="1"/>
</dbReference>
<protein>
    <submittedName>
        <fullName evidence="3">Cocaine esterase</fullName>
        <ecNumber evidence="3">3.1.1.84</ecNumber>
    </submittedName>
</protein>
<evidence type="ECO:0000259" key="2">
    <source>
        <dbReference type="SMART" id="SM00939"/>
    </source>
</evidence>
<dbReference type="SUPFAM" id="SSF53474">
    <property type="entry name" value="alpha/beta-Hydrolases"/>
    <property type="match status" value="1"/>
</dbReference>
<dbReference type="Gene3D" id="1.10.3020.10">
    <property type="entry name" value="alpha-amino acid ester hydrolase ( Helical cap domain)"/>
    <property type="match status" value="1"/>
</dbReference>
<dbReference type="AlphaFoldDB" id="A0A3S4GLC9"/>
<accession>A0A3S4GLC9</accession>
<dbReference type="Pfam" id="PF02129">
    <property type="entry name" value="Peptidase_S15"/>
    <property type="match status" value="1"/>
</dbReference>
<reference evidence="3 4" key="1">
    <citation type="submission" date="2018-12" db="EMBL/GenBank/DDBJ databases">
        <authorList>
            <person name="Criscuolo A."/>
        </authorList>
    </citation>
    <scope>NUCLEOTIDE SEQUENCE [LARGE SCALE GENOMIC DNA]</scope>
    <source>
        <strain evidence="3">ACIP1116281</strain>
    </source>
</reference>
<proteinExistence type="predicted"/>
<dbReference type="InterPro" id="IPR029058">
    <property type="entry name" value="AB_hydrolase_fold"/>
</dbReference>
<keyword evidence="1 3" id="KW-0378">Hydrolase</keyword>
<dbReference type="SMART" id="SM00939">
    <property type="entry name" value="PepX_C"/>
    <property type="match status" value="1"/>
</dbReference>
<keyword evidence="4" id="KW-1185">Reference proteome</keyword>
<dbReference type="OrthoDB" id="9806163at2"/>
<dbReference type="EMBL" id="UZWD01000034">
    <property type="protein sequence ID" value="VDS05633.1"/>
    <property type="molecule type" value="Genomic_DNA"/>
</dbReference>
<evidence type="ECO:0000256" key="1">
    <source>
        <dbReference type="ARBA" id="ARBA00022801"/>
    </source>
</evidence>
<dbReference type="InterPro" id="IPR013736">
    <property type="entry name" value="Xaa-Pro_dipept_C"/>
</dbReference>
<evidence type="ECO:0000313" key="3">
    <source>
        <dbReference type="EMBL" id="VDS05633.1"/>
    </source>
</evidence>
<dbReference type="EC" id="3.1.1.84" evidence="3"/>
<dbReference type="InterPro" id="IPR000383">
    <property type="entry name" value="Xaa-Pro-like_dom"/>
</dbReference>
<gene>
    <name evidence="3" type="primary">cocE</name>
    <name evidence="3" type="ORF">DEVEQU_02776</name>
</gene>
<organism evidence="3 4">
    <name type="scientific">Devosia equisanguinis</name>
    <dbReference type="NCBI Taxonomy" id="2490941"/>
    <lineage>
        <taxon>Bacteria</taxon>
        <taxon>Pseudomonadati</taxon>
        <taxon>Pseudomonadota</taxon>
        <taxon>Alphaproteobacteria</taxon>
        <taxon>Hyphomicrobiales</taxon>
        <taxon>Devosiaceae</taxon>
        <taxon>Devosia</taxon>
    </lineage>
</organism>